<sequence length="443" mass="47443">MFSQNTEQTMALLAQAALAPLLLHLLVYLLSGSFVTRLAKQYRSSIEKLLFSDKALEPFPTPIPQDKPKPRILLTGATGYVGGSVLHALLSHPSLTTTITPSNPITLPLRGAPDRLAKLTATYGPRVHPVPITSLDDIPTITRLASAHDVVVNAGSGFHPPSAEALVRGLALRKARTKTPVWMLHTSGCSNIADKPVTGTPRPDVEYEDANAEAVFAFEEEENKRDWYPQRAAELAVLRTAEELGVQAASIQAPCIFGTGTGLFQTAGLMIPIMMGFVLGRGYGFTVGDGSGVMDRVHVADLADLYVLCVLDVLQRDGANVPTGRAGIVFPTAGRTLTADIARKCLDVAFATRNLPKPGGPRGKEVRTLTIEEAAVTTAGNASVAETGWGGHRKTKGTVARERLGWRPTRLDEAWERDFETELRAALSGRRGATIAACIADTK</sequence>
<dbReference type="OrthoDB" id="10262413at2759"/>
<dbReference type="InterPro" id="IPR051783">
    <property type="entry name" value="NAD(P)-dependent_oxidoreduct"/>
</dbReference>
<dbReference type="SUPFAM" id="SSF51735">
    <property type="entry name" value="NAD(P)-binding Rossmann-fold domains"/>
    <property type="match status" value="1"/>
</dbReference>
<keyword evidence="3" id="KW-1185">Reference proteome</keyword>
<reference evidence="2" key="2">
    <citation type="submission" date="2020-11" db="EMBL/GenBank/DDBJ databases">
        <title>Whole genome sequencing of Colletotrichum sp.</title>
        <authorList>
            <person name="Li H."/>
        </authorList>
    </citation>
    <scope>NUCLEOTIDE SEQUENCE</scope>
    <source>
        <strain evidence="2">CkLH20</strain>
    </source>
</reference>
<gene>
    <name evidence="2" type="ORF">CkaCkLH20_03940</name>
</gene>
<dbReference type="GO" id="GO:0004029">
    <property type="term" value="F:aldehyde dehydrogenase (NAD+) activity"/>
    <property type="evidence" value="ECO:0007669"/>
    <property type="project" value="TreeGrafter"/>
</dbReference>
<dbReference type="EMBL" id="JAATWM020000010">
    <property type="protein sequence ID" value="KAF9878448.1"/>
    <property type="molecule type" value="Genomic_DNA"/>
</dbReference>
<dbReference type="InterPro" id="IPR001509">
    <property type="entry name" value="Epimerase_deHydtase"/>
</dbReference>
<protein>
    <submittedName>
        <fullName evidence="2">Nad dependent epimerase dehydratase family protein</fullName>
    </submittedName>
</protein>
<dbReference type="PANTHER" id="PTHR48079:SF6">
    <property type="entry name" value="NAD(P)-BINDING DOMAIN-CONTAINING PROTEIN-RELATED"/>
    <property type="match status" value="1"/>
</dbReference>
<dbReference type="RefSeq" id="XP_038747909.1">
    <property type="nucleotide sequence ID" value="XM_038886659.1"/>
</dbReference>
<proteinExistence type="predicted"/>
<name>A0A9P6I8S3_9PEZI</name>
<dbReference type="GeneID" id="62159733"/>
<dbReference type="PANTHER" id="PTHR48079">
    <property type="entry name" value="PROTEIN YEEZ"/>
    <property type="match status" value="1"/>
</dbReference>
<dbReference type="AlphaFoldDB" id="A0A9P6I8S3"/>
<comment type="caution">
    <text evidence="2">The sequence shown here is derived from an EMBL/GenBank/DDBJ whole genome shotgun (WGS) entry which is preliminary data.</text>
</comment>
<organism evidence="2 3">
    <name type="scientific">Colletotrichum karsti</name>
    <dbReference type="NCBI Taxonomy" id="1095194"/>
    <lineage>
        <taxon>Eukaryota</taxon>
        <taxon>Fungi</taxon>
        <taxon>Dikarya</taxon>
        <taxon>Ascomycota</taxon>
        <taxon>Pezizomycotina</taxon>
        <taxon>Sordariomycetes</taxon>
        <taxon>Hypocreomycetidae</taxon>
        <taxon>Glomerellales</taxon>
        <taxon>Glomerellaceae</taxon>
        <taxon>Colletotrichum</taxon>
        <taxon>Colletotrichum boninense species complex</taxon>
    </lineage>
</organism>
<evidence type="ECO:0000313" key="2">
    <source>
        <dbReference type="EMBL" id="KAF9878448.1"/>
    </source>
</evidence>
<evidence type="ECO:0000259" key="1">
    <source>
        <dbReference type="Pfam" id="PF01370"/>
    </source>
</evidence>
<dbReference type="GO" id="GO:0005737">
    <property type="term" value="C:cytoplasm"/>
    <property type="evidence" value="ECO:0007669"/>
    <property type="project" value="TreeGrafter"/>
</dbReference>
<dbReference type="Pfam" id="PF01370">
    <property type="entry name" value="Epimerase"/>
    <property type="match status" value="1"/>
</dbReference>
<dbReference type="InterPro" id="IPR036291">
    <property type="entry name" value="NAD(P)-bd_dom_sf"/>
</dbReference>
<evidence type="ECO:0000313" key="3">
    <source>
        <dbReference type="Proteomes" id="UP000781932"/>
    </source>
</evidence>
<reference evidence="2" key="1">
    <citation type="submission" date="2020-03" db="EMBL/GenBank/DDBJ databases">
        <authorList>
            <person name="He L."/>
        </authorList>
    </citation>
    <scope>NUCLEOTIDE SEQUENCE</scope>
    <source>
        <strain evidence="2">CkLH20</strain>
    </source>
</reference>
<dbReference type="Proteomes" id="UP000781932">
    <property type="component" value="Unassembled WGS sequence"/>
</dbReference>
<dbReference type="Gene3D" id="3.40.50.720">
    <property type="entry name" value="NAD(P)-binding Rossmann-like Domain"/>
    <property type="match status" value="1"/>
</dbReference>
<feature type="domain" description="NAD-dependent epimerase/dehydratase" evidence="1">
    <location>
        <begin position="72"/>
        <end position="309"/>
    </location>
</feature>
<accession>A0A9P6I8S3</accession>